<dbReference type="AlphaFoldDB" id="A0A9Q1UVQ3"/>
<dbReference type="RefSeq" id="WP_013725183.1">
    <property type="nucleotide sequence ID" value="NZ_LGVO01000006.1"/>
</dbReference>
<dbReference type="OrthoDB" id="1736719at2"/>
<reference evidence="3 4" key="1">
    <citation type="submission" date="2015-07" db="EMBL/GenBank/DDBJ databases">
        <title>Draft genome sequences of 17 French Clostridium botulinum group III.</title>
        <authorList>
            <person name="Woudstra C."/>
            <person name="Le Marechal C."/>
            <person name="Souillard R."/>
            <person name="Bayon-Auboyer M.-H."/>
            <person name="Dessouter D."/>
            <person name="Fach P."/>
        </authorList>
    </citation>
    <scope>NUCLEOTIDE SEQUENCE [LARGE SCALE GENOMIC DNA]</scope>
    <source>
        <strain evidence="3 4">12LNRI-CD</strain>
    </source>
</reference>
<gene>
    <name evidence="3" type="ORF">ADU74_14375</name>
</gene>
<dbReference type="Proteomes" id="UP000037540">
    <property type="component" value="Unassembled WGS sequence"/>
</dbReference>
<comment type="caution">
    <text evidence="3">The sequence shown here is derived from an EMBL/GenBank/DDBJ whole genome shotgun (WGS) entry which is preliminary data.</text>
</comment>
<evidence type="ECO:0000256" key="1">
    <source>
        <dbReference type="SAM" id="Coils"/>
    </source>
</evidence>
<feature type="coiled-coil region" evidence="1">
    <location>
        <begin position="362"/>
        <end position="448"/>
    </location>
</feature>
<protein>
    <submittedName>
        <fullName evidence="3">Uncharacterized protein</fullName>
    </submittedName>
</protein>
<evidence type="ECO:0000256" key="2">
    <source>
        <dbReference type="SAM" id="MobiDB-lite"/>
    </source>
</evidence>
<accession>A0A9Q1UVQ3</accession>
<organism evidence="3 4">
    <name type="scientific">Clostridium botulinum</name>
    <dbReference type="NCBI Taxonomy" id="1491"/>
    <lineage>
        <taxon>Bacteria</taxon>
        <taxon>Bacillati</taxon>
        <taxon>Bacillota</taxon>
        <taxon>Clostridia</taxon>
        <taxon>Eubacteriales</taxon>
        <taxon>Clostridiaceae</taxon>
        <taxon>Clostridium</taxon>
    </lineage>
</organism>
<proteinExistence type="predicted"/>
<dbReference type="EMBL" id="LGVR01000130">
    <property type="protein sequence ID" value="KOA81053.1"/>
    <property type="molecule type" value="Genomic_DNA"/>
</dbReference>
<feature type="coiled-coil region" evidence="1">
    <location>
        <begin position="477"/>
        <end position="511"/>
    </location>
</feature>
<sequence length="517" mass="60934">MKLSNNEFYTIRMFHGNLWNITHNKKLGIIYRQLIDQKWSAASILQKHCNDSFATVLLPKNQLCLIYQTNEGNIVMSLFSNETWEHMKILKWKGNVLKKATIKALYYYNKIHIFYSLSLTSNSNQTLFYQTIDLDLNLSKPISIDTDILNLDKPFEISILDNGSLVVLYEKLDKNYKLVYKIFNCQNYKWSDCYTIDKNITPYKDFSLCCNNNTIHILYIKNSNSQNFLIHCSGLFLDLNYITIFKNTRDIFFPCFFKLGDTIWDMWINNNSIYSCFSNDNGLNVSNIKTESLPNSLLKTSYLSYYDESNNKHTCINYLYITPNNGLTFFPTALSNSLKQYYEINPKFKNDNYIAENTKEYITNMKEKLSNKEQIINELNHIIQKEKNNSALTFNKLNNIQSNYLLLKEKYDSLLNQKLKLEINTSKVKELKDLLLQKQKIISDFEKKFYDLKLSNNTTPKNNNKNTKNNNKNKNSINYLKNEIKDYKFIIKNLNNKLITYEKMISSLTTQLNIEKD</sequence>
<keyword evidence="1" id="KW-0175">Coiled coil</keyword>
<name>A0A9Q1UVQ3_CLOBO</name>
<evidence type="ECO:0000313" key="3">
    <source>
        <dbReference type="EMBL" id="KOA81053.1"/>
    </source>
</evidence>
<feature type="region of interest" description="Disordered" evidence="2">
    <location>
        <begin position="456"/>
        <end position="475"/>
    </location>
</feature>
<evidence type="ECO:0000313" key="4">
    <source>
        <dbReference type="Proteomes" id="UP000037540"/>
    </source>
</evidence>